<sequence>MAHRYLVADLPQWSLSVLAFDPATAHNGWRTSEGEQSSSLLNRRLFKRPTAQSDYIYR</sequence>
<organism evidence="1 2">
    <name type="scientific">Symmachiella dynata</name>
    <dbReference type="NCBI Taxonomy" id="2527995"/>
    <lineage>
        <taxon>Bacteria</taxon>
        <taxon>Pseudomonadati</taxon>
        <taxon>Planctomycetota</taxon>
        <taxon>Planctomycetia</taxon>
        <taxon>Planctomycetales</taxon>
        <taxon>Planctomycetaceae</taxon>
        <taxon>Symmachiella</taxon>
    </lineage>
</organism>
<reference evidence="1 2" key="1">
    <citation type="submission" date="2019-02" db="EMBL/GenBank/DDBJ databases">
        <title>Deep-cultivation of Planctomycetes and their phenomic and genomic characterization uncovers novel biology.</title>
        <authorList>
            <person name="Wiegand S."/>
            <person name="Jogler M."/>
            <person name="Boedeker C."/>
            <person name="Pinto D."/>
            <person name="Vollmers J."/>
            <person name="Rivas-Marin E."/>
            <person name="Kohn T."/>
            <person name="Peeters S.H."/>
            <person name="Heuer A."/>
            <person name="Rast P."/>
            <person name="Oberbeckmann S."/>
            <person name="Bunk B."/>
            <person name="Jeske O."/>
            <person name="Meyerdierks A."/>
            <person name="Storesund J.E."/>
            <person name="Kallscheuer N."/>
            <person name="Luecker S."/>
            <person name="Lage O.M."/>
            <person name="Pohl T."/>
            <person name="Merkel B.J."/>
            <person name="Hornburger P."/>
            <person name="Mueller R.-W."/>
            <person name="Bruemmer F."/>
            <person name="Labrenz M."/>
            <person name="Spormann A.M."/>
            <person name="Op den Camp H."/>
            <person name="Overmann J."/>
            <person name="Amann R."/>
            <person name="Jetten M.S.M."/>
            <person name="Mascher T."/>
            <person name="Medema M.H."/>
            <person name="Devos D.P."/>
            <person name="Kaster A.-K."/>
            <person name="Ovreas L."/>
            <person name="Rohde M."/>
            <person name="Galperin M.Y."/>
            <person name="Jogler C."/>
        </authorList>
    </citation>
    <scope>NUCLEOTIDE SEQUENCE [LARGE SCALE GENOMIC DNA]</scope>
    <source>
        <strain evidence="1 2">Mal52</strain>
    </source>
</reference>
<proteinExistence type="predicted"/>
<gene>
    <name evidence="1" type="ORF">Mal52_46610</name>
</gene>
<dbReference type="EMBL" id="CP036276">
    <property type="protein sequence ID" value="QDU46162.1"/>
    <property type="molecule type" value="Genomic_DNA"/>
</dbReference>
<evidence type="ECO:0000313" key="1">
    <source>
        <dbReference type="EMBL" id="QDU46162.1"/>
    </source>
</evidence>
<keyword evidence="2" id="KW-1185">Reference proteome</keyword>
<dbReference type="KEGG" id="sdyn:Mal52_46610"/>
<protein>
    <submittedName>
        <fullName evidence="1">Uncharacterized protein</fullName>
    </submittedName>
</protein>
<name>A0A517ZUJ8_9PLAN</name>
<dbReference type="Proteomes" id="UP000319383">
    <property type="component" value="Chromosome"/>
</dbReference>
<dbReference type="AlphaFoldDB" id="A0A517ZUJ8"/>
<accession>A0A517ZUJ8</accession>
<evidence type="ECO:0000313" key="2">
    <source>
        <dbReference type="Proteomes" id="UP000319383"/>
    </source>
</evidence>